<evidence type="ECO:0000256" key="5">
    <source>
        <dbReference type="PROSITE-ProRule" id="PRU01331"/>
    </source>
</evidence>
<dbReference type="InterPro" id="IPR014746">
    <property type="entry name" value="Gln_synth/guanido_kin_cat_dom"/>
</dbReference>
<dbReference type="OrthoDB" id="3277468at2"/>
<dbReference type="EC" id="6.3.1.2" evidence="7"/>
<keyword evidence="8" id="KW-1185">Reference proteome</keyword>
<dbReference type="Pfam" id="PF00120">
    <property type="entry name" value="Gln-synt_C"/>
    <property type="match status" value="1"/>
</dbReference>
<dbReference type="Pfam" id="PF16952">
    <property type="entry name" value="Gln-synt_N_2"/>
    <property type="match status" value="1"/>
</dbReference>
<keyword evidence="4" id="KW-0067">ATP-binding</keyword>
<dbReference type="InterPro" id="IPR008146">
    <property type="entry name" value="Gln_synth_cat_dom"/>
</dbReference>
<dbReference type="InterPro" id="IPR008147">
    <property type="entry name" value="Gln_synt_N"/>
</dbReference>
<name>A0A0A1DJY5_NOCSI</name>
<dbReference type="GO" id="GO:0006542">
    <property type="term" value="P:glutamine biosynthetic process"/>
    <property type="evidence" value="ECO:0007669"/>
    <property type="project" value="InterPro"/>
</dbReference>
<dbReference type="Gene3D" id="3.10.20.70">
    <property type="entry name" value="Glutamine synthetase, N-terminal domain"/>
    <property type="match status" value="1"/>
</dbReference>
<sequence>MTPDQTLFVATSDLAGQLRGRSVPAAAADSVLQRGVGWVPADLAITAFGAIAPNVFGSTGDLKLMPDAGTRVEIPARGDDPAVSLVLADQTQPDGTPWACCPRTFARQALDDLRTATGLEVTASFEHEFMVEGLPTTAPFSFARHRSIEPFGSELVALLAATGLQPENWLPEFGADQFEVTLEPAPGLVAADRAVLVKELVRDLARRHGRSVTFAPLTHPDGSGNGVHVHLSLQTADGAPALYDPSAPAALSEVGRRFAAGILAHAQALLAFTAPSPVSYLRLTPHRWSAGGVFLAERNREALLRICPTSTVGGGDPARQYNLEFRAADATANPWLTLGVLIRAGLAGLTGELPEPTIWPETVTEDELAGVPLLPKDLSAALDDLAADPVVTGWFHPDLLDTHVAVKRAELAAVADLSDVERCARFADVY</sequence>
<dbReference type="AlphaFoldDB" id="A0A0A1DJY5"/>
<evidence type="ECO:0000256" key="2">
    <source>
        <dbReference type="ARBA" id="ARBA00022598"/>
    </source>
</evidence>
<dbReference type="KEGG" id="psim:KR76_00715"/>
<dbReference type="GO" id="GO:0005524">
    <property type="term" value="F:ATP binding"/>
    <property type="evidence" value="ECO:0007669"/>
    <property type="project" value="UniProtKB-KW"/>
</dbReference>
<reference evidence="7 8" key="1">
    <citation type="journal article" date="2015" name="Genome Announc.">
        <title>Complete Genome Sequence of Steroid-Transforming Nocardioides simplex VKM Ac-2033D.</title>
        <authorList>
            <person name="Shtratnikova V.Y."/>
            <person name="Schelkunov M.I."/>
            <person name="Pekov Y.A."/>
            <person name="Fokina V.V."/>
            <person name="Logacheva M.D."/>
            <person name="Sokolov S.L."/>
            <person name="Bragin E.Y."/>
            <person name="Ashapkin V.V."/>
            <person name="Donova M.V."/>
        </authorList>
    </citation>
    <scope>NUCLEOTIDE SEQUENCE [LARGE SCALE GENOMIC DNA]</scope>
    <source>
        <strain evidence="7 8">VKM Ac-2033D</strain>
    </source>
</reference>
<dbReference type="SMART" id="SM01230">
    <property type="entry name" value="Gln-synt_C"/>
    <property type="match status" value="1"/>
</dbReference>
<gene>
    <name evidence="7" type="ORF">KR76_00715</name>
</gene>
<dbReference type="PROSITE" id="PS51987">
    <property type="entry name" value="GS_CATALYTIC"/>
    <property type="match status" value="1"/>
</dbReference>
<evidence type="ECO:0000256" key="6">
    <source>
        <dbReference type="RuleBase" id="RU000384"/>
    </source>
</evidence>
<evidence type="ECO:0000256" key="4">
    <source>
        <dbReference type="ARBA" id="ARBA00022840"/>
    </source>
</evidence>
<dbReference type="Proteomes" id="UP000030300">
    <property type="component" value="Chromosome"/>
</dbReference>
<dbReference type="GeneID" id="96607525"/>
<dbReference type="STRING" id="2045.KR76_00715"/>
<evidence type="ECO:0000256" key="3">
    <source>
        <dbReference type="ARBA" id="ARBA00022741"/>
    </source>
</evidence>
<dbReference type="eggNOG" id="COG0174">
    <property type="taxonomic scope" value="Bacteria"/>
</dbReference>
<dbReference type="SUPFAM" id="SSF55931">
    <property type="entry name" value="Glutamine synthetase/guanido kinase"/>
    <property type="match status" value="1"/>
</dbReference>
<organism evidence="7 8">
    <name type="scientific">Nocardioides simplex</name>
    <name type="common">Arthrobacter simplex</name>
    <dbReference type="NCBI Taxonomy" id="2045"/>
    <lineage>
        <taxon>Bacteria</taxon>
        <taxon>Bacillati</taxon>
        <taxon>Actinomycetota</taxon>
        <taxon>Actinomycetes</taxon>
        <taxon>Propionibacteriales</taxon>
        <taxon>Nocardioidaceae</taxon>
        <taxon>Pimelobacter</taxon>
    </lineage>
</organism>
<comment type="similarity">
    <text evidence="1 5 6">Belongs to the glutamine synthetase family.</text>
</comment>
<dbReference type="PANTHER" id="PTHR43785:SF12">
    <property type="entry name" value="TYPE-1 GLUTAMINE SYNTHETASE 2"/>
    <property type="match status" value="1"/>
</dbReference>
<dbReference type="InterPro" id="IPR036651">
    <property type="entry name" value="Gln_synt_N_sf"/>
</dbReference>
<dbReference type="SUPFAM" id="SSF54368">
    <property type="entry name" value="Glutamine synthetase, N-terminal domain"/>
    <property type="match status" value="1"/>
</dbReference>
<accession>A0A0A1DJY5</accession>
<dbReference type="GO" id="GO:0004356">
    <property type="term" value="F:glutamine synthetase activity"/>
    <property type="evidence" value="ECO:0007669"/>
    <property type="project" value="UniProtKB-EC"/>
</dbReference>
<proteinExistence type="inferred from homology"/>
<protein>
    <submittedName>
        <fullName evidence="7">Glutamine synthetase, putative</fullName>
        <ecNumber evidence="7">6.3.1.2</ecNumber>
    </submittedName>
</protein>
<dbReference type="Gene3D" id="3.30.590.10">
    <property type="entry name" value="Glutamine synthetase/guanido kinase, catalytic domain"/>
    <property type="match status" value="1"/>
</dbReference>
<keyword evidence="2 7" id="KW-0436">Ligase</keyword>
<dbReference type="PANTHER" id="PTHR43785">
    <property type="entry name" value="GAMMA-GLUTAMYLPUTRESCINE SYNTHETASE"/>
    <property type="match status" value="1"/>
</dbReference>
<evidence type="ECO:0000313" key="7">
    <source>
        <dbReference type="EMBL" id="AIY15665.1"/>
    </source>
</evidence>
<evidence type="ECO:0000256" key="1">
    <source>
        <dbReference type="ARBA" id="ARBA00009897"/>
    </source>
</evidence>
<keyword evidence="3" id="KW-0547">Nucleotide-binding</keyword>
<dbReference type="EMBL" id="CP009896">
    <property type="protein sequence ID" value="AIY15665.1"/>
    <property type="molecule type" value="Genomic_DNA"/>
</dbReference>
<evidence type="ECO:0000313" key="8">
    <source>
        <dbReference type="Proteomes" id="UP000030300"/>
    </source>
</evidence>
<dbReference type="HOGENOM" id="CLU_017290_6_0_11"/>
<dbReference type="RefSeq" id="WP_038675911.1">
    <property type="nucleotide sequence ID" value="NZ_CP009896.1"/>
</dbReference>